<gene>
    <name evidence="3" type="ORF">GCM10022409_31920</name>
</gene>
<feature type="domain" description="Tn3 transposase DDE" evidence="2">
    <location>
        <begin position="1"/>
        <end position="123"/>
    </location>
</feature>
<dbReference type="Pfam" id="PF01526">
    <property type="entry name" value="DDE_Tnp_Tn3"/>
    <property type="match status" value="1"/>
</dbReference>
<proteinExistence type="predicted"/>
<keyword evidence="1" id="KW-1133">Transmembrane helix</keyword>
<evidence type="ECO:0000259" key="2">
    <source>
        <dbReference type="Pfam" id="PF01526"/>
    </source>
</evidence>
<reference evidence="4" key="1">
    <citation type="journal article" date="2019" name="Int. J. Syst. Evol. Microbiol.">
        <title>The Global Catalogue of Microorganisms (GCM) 10K type strain sequencing project: providing services to taxonomists for standard genome sequencing and annotation.</title>
        <authorList>
            <consortium name="The Broad Institute Genomics Platform"/>
            <consortium name="The Broad Institute Genome Sequencing Center for Infectious Disease"/>
            <person name="Wu L."/>
            <person name="Ma J."/>
        </authorList>
    </citation>
    <scope>NUCLEOTIDE SEQUENCE [LARGE SCALE GENOMIC DNA]</scope>
    <source>
        <strain evidence="4">JCM 17225</strain>
    </source>
</reference>
<dbReference type="EMBL" id="BAABDK010000025">
    <property type="protein sequence ID" value="GAA4043527.1"/>
    <property type="molecule type" value="Genomic_DNA"/>
</dbReference>
<name>A0ABP7UI94_9BACT</name>
<protein>
    <recommendedName>
        <fullName evidence="2">Tn3 transposase DDE domain-containing protein</fullName>
    </recommendedName>
</protein>
<evidence type="ECO:0000256" key="1">
    <source>
        <dbReference type="SAM" id="Phobius"/>
    </source>
</evidence>
<dbReference type="InterPro" id="IPR002513">
    <property type="entry name" value="Tn3_Tnp_DDE_dom"/>
</dbReference>
<feature type="transmembrane region" description="Helical" evidence="1">
    <location>
        <begin position="81"/>
        <end position="98"/>
    </location>
</feature>
<dbReference type="RefSeq" id="WP_425554352.1">
    <property type="nucleotide sequence ID" value="NZ_BAABDK010000025.1"/>
</dbReference>
<evidence type="ECO:0000313" key="4">
    <source>
        <dbReference type="Proteomes" id="UP001501469"/>
    </source>
</evidence>
<accession>A0ABP7UI94</accession>
<dbReference type="Proteomes" id="UP001501469">
    <property type="component" value="Unassembled WGS sequence"/>
</dbReference>
<evidence type="ECO:0000313" key="3">
    <source>
        <dbReference type="EMBL" id="GAA4043527.1"/>
    </source>
</evidence>
<keyword evidence="4" id="KW-1185">Reference proteome</keyword>
<keyword evidence="1" id="KW-0812">Transmembrane</keyword>
<sequence>MLRKLGSYSRQNGLAVALHELGRIERSLFILDWLQSVELRRCVQVGLNNGEARNALARAVFVHRLGEIQDRRFEQQRDRASGLNLLIAAIVLWNTVYLQRAVQALRAHGQPLDEALLPYLSPWVGSTST</sequence>
<comment type="caution">
    <text evidence="3">The sequence shown here is derived from an EMBL/GenBank/DDBJ whole genome shotgun (WGS) entry which is preliminary data.</text>
</comment>
<organism evidence="3 4">
    <name type="scientific">Hymenobacter glaciei</name>
    <dbReference type="NCBI Taxonomy" id="877209"/>
    <lineage>
        <taxon>Bacteria</taxon>
        <taxon>Pseudomonadati</taxon>
        <taxon>Bacteroidota</taxon>
        <taxon>Cytophagia</taxon>
        <taxon>Cytophagales</taxon>
        <taxon>Hymenobacteraceae</taxon>
        <taxon>Hymenobacter</taxon>
    </lineage>
</organism>
<keyword evidence="1" id="KW-0472">Membrane</keyword>